<dbReference type="EMBL" id="JASCZI010213236">
    <property type="protein sequence ID" value="MED6201022.1"/>
    <property type="molecule type" value="Genomic_DNA"/>
</dbReference>
<reference evidence="2 3" key="1">
    <citation type="journal article" date="2023" name="Plants (Basel)">
        <title>Bridging the Gap: Combining Genomics and Transcriptomics Approaches to Understand Stylosanthes scabra, an Orphan Legume from the Brazilian Caatinga.</title>
        <authorList>
            <person name="Ferreira-Neto J.R.C."/>
            <person name="da Silva M.D."/>
            <person name="Binneck E."/>
            <person name="de Melo N.F."/>
            <person name="da Silva R.H."/>
            <person name="de Melo A.L.T.M."/>
            <person name="Pandolfi V."/>
            <person name="Bustamante F.O."/>
            <person name="Brasileiro-Vidal A.C."/>
            <person name="Benko-Iseppon A.M."/>
        </authorList>
    </citation>
    <scope>NUCLEOTIDE SEQUENCE [LARGE SCALE GENOMIC DNA]</scope>
    <source>
        <tissue evidence="2">Leaves</tissue>
    </source>
</reference>
<feature type="region of interest" description="Disordered" evidence="1">
    <location>
        <begin position="1"/>
        <end position="67"/>
    </location>
</feature>
<comment type="caution">
    <text evidence="2">The sequence shown here is derived from an EMBL/GenBank/DDBJ whole genome shotgun (WGS) entry which is preliminary data.</text>
</comment>
<feature type="non-terminal residue" evidence="2">
    <location>
        <position position="1"/>
    </location>
</feature>
<sequence length="80" mass="8717">HERQPEKLDLNTAANDAIGIGNTNADSGGLQNGHPQPQNPNSGSRPSAFDRLSSSGPISRPFRDIGWDESQIAQELRHRM</sequence>
<evidence type="ECO:0000313" key="3">
    <source>
        <dbReference type="Proteomes" id="UP001341840"/>
    </source>
</evidence>
<evidence type="ECO:0000313" key="2">
    <source>
        <dbReference type="EMBL" id="MED6201022.1"/>
    </source>
</evidence>
<name>A0ABU6XTI0_9FABA</name>
<evidence type="ECO:0000256" key="1">
    <source>
        <dbReference type="SAM" id="MobiDB-lite"/>
    </source>
</evidence>
<protein>
    <submittedName>
        <fullName evidence="2">Uncharacterized protein</fullName>
    </submittedName>
</protein>
<organism evidence="2 3">
    <name type="scientific">Stylosanthes scabra</name>
    <dbReference type="NCBI Taxonomy" id="79078"/>
    <lineage>
        <taxon>Eukaryota</taxon>
        <taxon>Viridiplantae</taxon>
        <taxon>Streptophyta</taxon>
        <taxon>Embryophyta</taxon>
        <taxon>Tracheophyta</taxon>
        <taxon>Spermatophyta</taxon>
        <taxon>Magnoliopsida</taxon>
        <taxon>eudicotyledons</taxon>
        <taxon>Gunneridae</taxon>
        <taxon>Pentapetalae</taxon>
        <taxon>rosids</taxon>
        <taxon>fabids</taxon>
        <taxon>Fabales</taxon>
        <taxon>Fabaceae</taxon>
        <taxon>Papilionoideae</taxon>
        <taxon>50 kb inversion clade</taxon>
        <taxon>dalbergioids sensu lato</taxon>
        <taxon>Dalbergieae</taxon>
        <taxon>Pterocarpus clade</taxon>
        <taxon>Stylosanthes</taxon>
    </lineage>
</organism>
<feature type="compositionally biased region" description="Polar residues" evidence="1">
    <location>
        <begin position="33"/>
        <end position="45"/>
    </location>
</feature>
<accession>A0ABU6XTI0</accession>
<proteinExistence type="predicted"/>
<gene>
    <name evidence="2" type="ORF">PIB30_090971</name>
</gene>
<keyword evidence="3" id="KW-1185">Reference proteome</keyword>
<dbReference type="Proteomes" id="UP001341840">
    <property type="component" value="Unassembled WGS sequence"/>
</dbReference>